<organism evidence="2 3">
    <name type="scientific">Brenneria nigrifluens DSM 30175 = ATCC 13028</name>
    <dbReference type="NCBI Taxonomy" id="1121120"/>
    <lineage>
        <taxon>Bacteria</taxon>
        <taxon>Pseudomonadati</taxon>
        <taxon>Pseudomonadota</taxon>
        <taxon>Gammaproteobacteria</taxon>
        <taxon>Enterobacterales</taxon>
        <taxon>Pectobacteriaceae</taxon>
        <taxon>Brenneria</taxon>
    </lineage>
</organism>
<dbReference type="RefSeq" id="WP_009112647.1">
    <property type="nucleotide sequence ID" value="NZ_CP034036.1"/>
</dbReference>
<proteinExistence type="predicted"/>
<evidence type="ECO:0000313" key="3">
    <source>
        <dbReference type="Proteomes" id="UP000303847"/>
    </source>
</evidence>
<dbReference type="Proteomes" id="UP000303847">
    <property type="component" value="Chromosome"/>
</dbReference>
<evidence type="ECO:0000313" key="2">
    <source>
        <dbReference type="EMBL" id="QCR04476.1"/>
    </source>
</evidence>
<reference evidence="2 3" key="1">
    <citation type="submission" date="2018-11" db="EMBL/GenBank/DDBJ databases">
        <title>Genome sequences of Brenneria nigrifluens and Brenneria rubrifaciens.</title>
        <authorList>
            <person name="Poret-Peterson A.T."/>
            <person name="McClean A.E."/>
            <person name="Kluepfel D.A."/>
        </authorList>
    </citation>
    <scope>NUCLEOTIDE SEQUENCE [LARGE SCALE GENOMIC DNA]</scope>
    <source>
        <strain evidence="2 3">ATCC 13028</strain>
    </source>
</reference>
<accession>A0ABX5V1K4</accession>
<keyword evidence="3" id="KW-1185">Reference proteome</keyword>
<feature type="transmembrane region" description="Helical" evidence="1">
    <location>
        <begin position="12"/>
        <end position="33"/>
    </location>
</feature>
<evidence type="ECO:0000256" key="1">
    <source>
        <dbReference type="SAM" id="Phobius"/>
    </source>
</evidence>
<keyword evidence="1" id="KW-0472">Membrane</keyword>
<gene>
    <name evidence="2" type="ORF">EH206_10020</name>
</gene>
<keyword evidence="1" id="KW-1133">Transmembrane helix</keyword>
<feature type="transmembrane region" description="Helical" evidence="1">
    <location>
        <begin position="53"/>
        <end position="69"/>
    </location>
</feature>
<keyword evidence="1" id="KW-0812">Transmembrane</keyword>
<dbReference type="EMBL" id="CP034036">
    <property type="protein sequence ID" value="QCR04476.1"/>
    <property type="molecule type" value="Genomic_DNA"/>
</dbReference>
<sequence>MMKNIFKYIFVFFYFSLAFFLLGLLVRIVLGFIHLNKFYLSYEGVMSNLVKSLIAGGAITLAAIAFNLIDKYKARKRPPSAPE</sequence>
<protein>
    <submittedName>
        <fullName evidence="2">Uncharacterized protein</fullName>
    </submittedName>
</protein>
<name>A0ABX5V1K4_9GAMM</name>